<organism evidence="2 3">
    <name type="scientific">Parvularcula dongshanensis</name>
    <dbReference type="NCBI Taxonomy" id="1173995"/>
    <lineage>
        <taxon>Bacteria</taxon>
        <taxon>Pseudomonadati</taxon>
        <taxon>Pseudomonadota</taxon>
        <taxon>Alphaproteobacteria</taxon>
        <taxon>Parvularculales</taxon>
        <taxon>Parvularculaceae</taxon>
        <taxon>Parvularcula</taxon>
    </lineage>
</organism>
<keyword evidence="1" id="KW-0732">Signal</keyword>
<accession>A0A840I6N1</accession>
<name>A0A840I6N1_9PROT</name>
<proteinExistence type="predicted"/>
<sequence>MTARRTISVLAAAASLVAGLNAAAQDAHQDGAVHLPQALSAEVDAAGSFAWLDRGAPTLVQGSEVGPEQSRGTETRFLGDAAFGPSSRKLGAVSRVVTVAGQDLDLNGGIGKRGAYAEMAIDF</sequence>
<dbReference type="Proteomes" id="UP000563524">
    <property type="component" value="Unassembled WGS sequence"/>
</dbReference>
<dbReference type="AlphaFoldDB" id="A0A840I6N1"/>
<comment type="caution">
    <text evidence="2">The sequence shown here is derived from an EMBL/GenBank/DDBJ whole genome shotgun (WGS) entry which is preliminary data.</text>
</comment>
<feature type="chain" id="PRO_5032340053" evidence="1">
    <location>
        <begin position="25"/>
        <end position="123"/>
    </location>
</feature>
<gene>
    <name evidence="2" type="ORF">GGQ59_002666</name>
</gene>
<evidence type="ECO:0000313" key="3">
    <source>
        <dbReference type="Proteomes" id="UP000563524"/>
    </source>
</evidence>
<dbReference type="EMBL" id="JACHOB010000006">
    <property type="protein sequence ID" value="MBB4660122.1"/>
    <property type="molecule type" value="Genomic_DNA"/>
</dbReference>
<evidence type="ECO:0000256" key="1">
    <source>
        <dbReference type="SAM" id="SignalP"/>
    </source>
</evidence>
<protein>
    <submittedName>
        <fullName evidence="2">Uncharacterized protein</fullName>
    </submittedName>
</protein>
<dbReference type="RefSeq" id="WP_183819387.1">
    <property type="nucleotide sequence ID" value="NZ_JACHOB010000006.1"/>
</dbReference>
<feature type="signal peptide" evidence="1">
    <location>
        <begin position="1"/>
        <end position="24"/>
    </location>
</feature>
<keyword evidence="3" id="KW-1185">Reference proteome</keyword>
<reference evidence="2 3" key="1">
    <citation type="submission" date="2020-08" db="EMBL/GenBank/DDBJ databases">
        <title>Genomic Encyclopedia of Type Strains, Phase IV (KMG-IV): sequencing the most valuable type-strain genomes for metagenomic binning, comparative biology and taxonomic classification.</title>
        <authorList>
            <person name="Goeker M."/>
        </authorList>
    </citation>
    <scope>NUCLEOTIDE SEQUENCE [LARGE SCALE GENOMIC DNA]</scope>
    <source>
        <strain evidence="2 3">DSM 102850</strain>
    </source>
</reference>
<evidence type="ECO:0000313" key="2">
    <source>
        <dbReference type="EMBL" id="MBB4660122.1"/>
    </source>
</evidence>